<dbReference type="AlphaFoldDB" id="A0A2U3PUR6"/>
<dbReference type="KEGG" id="bvz:BRAD3257_1749"/>
<accession>A0A2U3PUR6</accession>
<reference evidence="1 2" key="1">
    <citation type="submission" date="2018-03" db="EMBL/GenBank/DDBJ databases">
        <authorList>
            <person name="Gully D."/>
        </authorList>
    </citation>
    <scope>NUCLEOTIDE SEQUENCE [LARGE SCALE GENOMIC DNA]</scope>
    <source>
        <strain evidence="1">ORS3257</strain>
    </source>
</reference>
<evidence type="ECO:0000313" key="2">
    <source>
        <dbReference type="Proteomes" id="UP000246085"/>
    </source>
</evidence>
<organism evidence="1 2">
    <name type="scientific">Bradyrhizobium vignae</name>
    <dbReference type="NCBI Taxonomy" id="1549949"/>
    <lineage>
        <taxon>Bacteria</taxon>
        <taxon>Pseudomonadati</taxon>
        <taxon>Pseudomonadota</taxon>
        <taxon>Alphaproteobacteria</taxon>
        <taxon>Hyphomicrobiales</taxon>
        <taxon>Nitrobacteraceae</taxon>
        <taxon>Bradyrhizobium</taxon>
    </lineage>
</organism>
<dbReference type="EMBL" id="LS398110">
    <property type="protein sequence ID" value="SPP92866.1"/>
    <property type="molecule type" value="Genomic_DNA"/>
</dbReference>
<sequence>MRLGIFRDETVISLTTTYLRRRPSAAAKLFVGEKIIDGGSIQVRTAVRQDLMDRVDSGRNLREGGSAILVGAAHSFVQYSSGITTFKLIPLRAANLALQGRVEARLWFSI</sequence>
<name>A0A2U3PUR6_9BRAD</name>
<evidence type="ECO:0000313" key="1">
    <source>
        <dbReference type="EMBL" id="SPP92866.1"/>
    </source>
</evidence>
<proteinExistence type="predicted"/>
<protein>
    <submittedName>
        <fullName evidence="1">Uncharacterized protein</fullName>
    </submittedName>
</protein>
<gene>
    <name evidence="1" type="ORF">BRAD3257_1749</name>
</gene>
<dbReference type="Proteomes" id="UP000246085">
    <property type="component" value="Chromosome BRAD3257"/>
</dbReference>